<evidence type="ECO:0000259" key="2">
    <source>
        <dbReference type="Pfam" id="PF14340"/>
    </source>
</evidence>
<evidence type="ECO:0000256" key="1">
    <source>
        <dbReference type="SAM" id="Phobius"/>
    </source>
</evidence>
<reference evidence="3" key="1">
    <citation type="submission" date="2020-01" db="EMBL/GenBank/DDBJ databases">
        <authorList>
            <person name="Meier V. D."/>
            <person name="Meier V D."/>
        </authorList>
    </citation>
    <scope>NUCLEOTIDE SEQUENCE</scope>
    <source>
        <strain evidence="3">HLG_WM_MAG_01</strain>
    </source>
</reference>
<feature type="transmembrane region" description="Helical" evidence="1">
    <location>
        <begin position="123"/>
        <end position="150"/>
    </location>
</feature>
<sequence>MKTFFNFGEKVEGYDIPILNEREARAAAGILLVFALTSFFNSYLLHDFRFTKIFVTVFMIDFFIRIFINPRFAPSLILGRMAVRHQKPEYVGAPQKRFAWGIGFVLAVVMFFIIVVFEFMTPIKIAICLLCIFFLFSESAFGICVGCKVYHLVYKKNAKYCPGEVCEMHMQAPIQKTSLPEFIIAITFLAVTGVVTYTAFENKPDNTVTHEMKCGAQMKCQSAK</sequence>
<feature type="transmembrane region" description="Helical" evidence="1">
    <location>
        <begin position="50"/>
        <end position="68"/>
    </location>
</feature>
<proteinExistence type="predicted"/>
<dbReference type="InterPro" id="IPR025508">
    <property type="entry name" value="DUF4395"/>
</dbReference>
<feature type="transmembrane region" description="Helical" evidence="1">
    <location>
        <begin position="98"/>
        <end position="117"/>
    </location>
</feature>
<gene>
    <name evidence="3" type="ORF">HELGO_WM808</name>
</gene>
<organism evidence="3">
    <name type="scientific">uncultured Sulfurovum sp</name>
    <dbReference type="NCBI Taxonomy" id="269237"/>
    <lineage>
        <taxon>Bacteria</taxon>
        <taxon>Pseudomonadati</taxon>
        <taxon>Campylobacterota</taxon>
        <taxon>Epsilonproteobacteria</taxon>
        <taxon>Campylobacterales</taxon>
        <taxon>Sulfurovaceae</taxon>
        <taxon>Sulfurovum</taxon>
        <taxon>environmental samples</taxon>
    </lineage>
</organism>
<keyword evidence="1" id="KW-1133">Transmembrane helix</keyword>
<protein>
    <recommendedName>
        <fullName evidence="2">DUF4395 domain-containing protein</fullName>
    </recommendedName>
</protein>
<feature type="transmembrane region" description="Helical" evidence="1">
    <location>
        <begin position="179"/>
        <end position="200"/>
    </location>
</feature>
<keyword evidence="1" id="KW-0472">Membrane</keyword>
<accession>A0A6S6U506</accession>
<dbReference type="EMBL" id="CACVAS010000117">
    <property type="protein sequence ID" value="CAA6822596.1"/>
    <property type="molecule type" value="Genomic_DNA"/>
</dbReference>
<feature type="domain" description="DUF4395" evidence="2">
    <location>
        <begin position="20"/>
        <end position="154"/>
    </location>
</feature>
<evidence type="ECO:0000313" key="3">
    <source>
        <dbReference type="EMBL" id="CAA6822596.1"/>
    </source>
</evidence>
<dbReference type="AlphaFoldDB" id="A0A6S6U506"/>
<name>A0A6S6U506_9BACT</name>
<keyword evidence="1" id="KW-0812">Transmembrane</keyword>
<feature type="transmembrane region" description="Helical" evidence="1">
    <location>
        <begin position="26"/>
        <end position="44"/>
    </location>
</feature>
<dbReference type="Pfam" id="PF14340">
    <property type="entry name" value="DUF4395"/>
    <property type="match status" value="1"/>
</dbReference>